<evidence type="ECO:0000256" key="7">
    <source>
        <dbReference type="ARBA" id="ARBA00023125"/>
    </source>
</evidence>
<feature type="modified residue" description="4-aspartylphosphate" evidence="12">
    <location>
        <position position="78"/>
    </location>
</feature>
<keyword evidence="4" id="KW-0932">Cytokinin signaling pathway</keyword>
<feature type="region of interest" description="Disordered" evidence="13">
    <location>
        <begin position="154"/>
        <end position="214"/>
    </location>
</feature>
<dbReference type="EnsemblPlants" id="OBART06G05360.1">
    <property type="protein sequence ID" value="OBART06G05360.1"/>
    <property type="gene ID" value="OBART06G05360"/>
</dbReference>
<evidence type="ECO:0000256" key="11">
    <source>
        <dbReference type="PIRNR" id="PIRNR036392"/>
    </source>
</evidence>
<name>A0A0D3GDJ1_9ORYZ</name>
<dbReference type="NCBIfam" id="TIGR01557">
    <property type="entry name" value="myb_SHAQKYF"/>
    <property type="match status" value="1"/>
</dbReference>
<dbReference type="SUPFAM" id="SSF52172">
    <property type="entry name" value="CheY-like"/>
    <property type="match status" value="1"/>
</dbReference>
<organism evidence="16">
    <name type="scientific">Oryza barthii</name>
    <dbReference type="NCBI Taxonomy" id="65489"/>
    <lineage>
        <taxon>Eukaryota</taxon>
        <taxon>Viridiplantae</taxon>
        <taxon>Streptophyta</taxon>
        <taxon>Embryophyta</taxon>
        <taxon>Tracheophyta</taxon>
        <taxon>Spermatophyta</taxon>
        <taxon>Magnoliopsida</taxon>
        <taxon>Liliopsida</taxon>
        <taxon>Poales</taxon>
        <taxon>Poaceae</taxon>
        <taxon>BOP clade</taxon>
        <taxon>Oryzoideae</taxon>
        <taxon>Oryzeae</taxon>
        <taxon>Oryzinae</taxon>
        <taxon>Oryza</taxon>
    </lineage>
</organism>
<dbReference type="Gramene" id="OBART06G05360.1">
    <property type="protein sequence ID" value="OBART06G05360.1"/>
    <property type="gene ID" value="OBART06G05360"/>
</dbReference>
<dbReference type="InterPro" id="IPR006447">
    <property type="entry name" value="Myb_dom_plants"/>
</dbReference>
<evidence type="ECO:0000259" key="15">
    <source>
        <dbReference type="PROSITE" id="PS51294"/>
    </source>
</evidence>
<dbReference type="GO" id="GO:0043565">
    <property type="term" value="F:sequence-specific DNA binding"/>
    <property type="evidence" value="ECO:0007669"/>
    <property type="project" value="EnsemblPlants"/>
</dbReference>
<evidence type="ECO:0000256" key="3">
    <source>
        <dbReference type="ARBA" id="ARBA00022553"/>
    </source>
</evidence>
<dbReference type="InterPro" id="IPR017930">
    <property type="entry name" value="Myb_dom"/>
</dbReference>
<dbReference type="InterPro" id="IPR017053">
    <property type="entry name" value="Response_reg_B-typ_pln"/>
</dbReference>
<dbReference type="GO" id="GO:0009736">
    <property type="term" value="P:cytokinin-activated signaling pathway"/>
    <property type="evidence" value="ECO:0007669"/>
    <property type="project" value="UniProtKB-KW"/>
</dbReference>
<feature type="domain" description="Response regulatory" evidence="14">
    <location>
        <begin position="27"/>
        <end position="142"/>
    </location>
</feature>
<evidence type="ECO:0000313" key="16">
    <source>
        <dbReference type="EnsemblPlants" id="OBART06G05360.1"/>
    </source>
</evidence>
<dbReference type="eggNOG" id="KOG1601">
    <property type="taxonomic scope" value="Eukaryota"/>
</dbReference>
<evidence type="ECO:0000256" key="10">
    <source>
        <dbReference type="ARBA" id="ARBA00023242"/>
    </source>
</evidence>
<evidence type="ECO:0000313" key="17">
    <source>
        <dbReference type="Proteomes" id="UP000026960"/>
    </source>
</evidence>
<dbReference type="GO" id="GO:0003700">
    <property type="term" value="F:DNA-binding transcription factor activity"/>
    <property type="evidence" value="ECO:0007669"/>
    <property type="project" value="UniProtKB-UniRule"/>
</dbReference>
<dbReference type="AlphaFoldDB" id="A0A0D3GDJ1"/>
<protein>
    <recommendedName>
        <fullName evidence="11">Two-component response regulator</fullName>
    </recommendedName>
</protein>
<dbReference type="GO" id="GO:0005634">
    <property type="term" value="C:nucleus"/>
    <property type="evidence" value="ECO:0007669"/>
    <property type="project" value="UniProtKB-SubCell"/>
</dbReference>
<keyword evidence="10 11" id="KW-0539">Nucleus</keyword>
<dbReference type="PIRSF" id="PIRSF036392">
    <property type="entry name" value="RR_ARR_type-B"/>
    <property type="match status" value="1"/>
</dbReference>
<dbReference type="InterPro" id="IPR009057">
    <property type="entry name" value="Homeodomain-like_sf"/>
</dbReference>
<dbReference type="CDD" id="cd17584">
    <property type="entry name" value="REC_typeB_ARR-like"/>
    <property type="match status" value="1"/>
</dbReference>
<dbReference type="Gene3D" id="3.40.50.2300">
    <property type="match status" value="1"/>
</dbReference>
<dbReference type="Pfam" id="PF00249">
    <property type="entry name" value="Myb_DNA-binding"/>
    <property type="match status" value="1"/>
</dbReference>
<dbReference type="InterPro" id="IPR011006">
    <property type="entry name" value="CheY-like_superfamily"/>
</dbReference>
<keyword evidence="17" id="KW-1185">Reference proteome</keyword>
<dbReference type="SMART" id="SM00448">
    <property type="entry name" value="REC"/>
    <property type="match status" value="1"/>
</dbReference>
<sequence length="696" mass="75996">MLLGALRMEERKGLMGRERDQFPVGMRVLAVDDDPVCLKVLETLLRRCQYHVTSTNQAITALKLLRENRDMFDLVISDVHMPDMDGFKLLELVGLEMDLPVIMLSVNGETKTVMKGITHGACDYLLKPVRIEELRNIWQHVVRRKFGNRERNNLDFSKECNKPQSADTDHGPYQPTCGSSDQNGRSSRKRKELHGEDDDEGDDNDYQENDEPSAAKKPRVVWSVELHRKFVAAVNQLGIDKAVPKRILELMNVEKLTRENVASHLQKYRLYLKRLSAVASQQASIVAAFGGRDPSFLHMGAFEGLQSYQPFAPSAALPSFNPHGLLTRTSAAAAFGLQELAAPSSTIQTATGNVTIGHCLEENQQANLAQGLTAAIGQPQLQQNWIHQEGNGLSDVFSGSSLTNTLSSTLQRVPSSSLPPQELLECKQAKVSMPPSIRIPPSSSALLERTLGVSTNLGDSSISQQGALPIDGGFSADRLPLHSSFDGAVATKLDTSLAASQREIGQQGKFSVSMLVSPSDNLALAKNAKTGASSSGSTIILPLDTARHSDYLQFGGASNSLQKMDGQKQDHIQSSNIIWSSMPSTQLPSDTQIHNTQNQRLDSGSFNHNIGAHLADQTNASASILPQMKFDTRISEEKMKQKNTYDLGSSKLQGGFNSSGCNFDGLLNSIIKVEKDDLPFMDNELGCDLFPLGACI</sequence>
<dbReference type="Gene3D" id="1.10.10.60">
    <property type="entry name" value="Homeodomain-like"/>
    <property type="match status" value="1"/>
</dbReference>
<dbReference type="GO" id="GO:0045893">
    <property type="term" value="P:positive regulation of DNA-templated transcription"/>
    <property type="evidence" value="ECO:0007669"/>
    <property type="project" value="EnsemblPlants"/>
</dbReference>
<evidence type="ECO:0000256" key="9">
    <source>
        <dbReference type="ARBA" id="ARBA00023163"/>
    </source>
</evidence>
<dbReference type="PROSITE" id="PS50110">
    <property type="entry name" value="RESPONSE_REGULATORY"/>
    <property type="match status" value="1"/>
</dbReference>
<accession>A0A0D3GDJ1</accession>
<evidence type="ECO:0000256" key="6">
    <source>
        <dbReference type="ARBA" id="ARBA00023015"/>
    </source>
</evidence>
<reference evidence="16" key="1">
    <citation type="journal article" date="2009" name="Rice">
        <title>De Novo Next Generation Sequencing of Plant Genomes.</title>
        <authorList>
            <person name="Rounsley S."/>
            <person name="Marri P.R."/>
            <person name="Yu Y."/>
            <person name="He R."/>
            <person name="Sisneros N."/>
            <person name="Goicoechea J.L."/>
            <person name="Lee S.J."/>
            <person name="Angelova A."/>
            <person name="Kudrna D."/>
            <person name="Luo M."/>
            <person name="Affourtit J."/>
            <person name="Desany B."/>
            <person name="Knight J."/>
            <person name="Niazi F."/>
            <person name="Egholm M."/>
            <person name="Wing R.A."/>
        </authorList>
    </citation>
    <scope>NUCLEOTIDE SEQUENCE [LARGE SCALE GENOMIC DNA]</scope>
    <source>
        <strain evidence="16">cv. IRGC 105608</strain>
    </source>
</reference>
<dbReference type="FunFam" id="1.10.10.60:FF:000007">
    <property type="entry name" value="Two-component response regulator"/>
    <property type="match status" value="1"/>
</dbReference>
<dbReference type="FunFam" id="3.40.50.2300:FF:000132">
    <property type="entry name" value="Two-component response regulator"/>
    <property type="match status" value="1"/>
</dbReference>
<evidence type="ECO:0000256" key="1">
    <source>
        <dbReference type="ARBA" id="ARBA00004123"/>
    </source>
</evidence>
<keyword evidence="5 11" id="KW-0902">Two-component regulatory system</keyword>
<dbReference type="Pfam" id="PF00072">
    <property type="entry name" value="Response_reg"/>
    <property type="match status" value="1"/>
</dbReference>
<dbReference type="GO" id="GO:0000160">
    <property type="term" value="P:phosphorelay signal transduction system"/>
    <property type="evidence" value="ECO:0007669"/>
    <property type="project" value="UniProtKB-KW"/>
</dbReference>
<feature type="domain" description="HTH myb-type" evidence="15">
    <location>
        <begin position="214"/>
        <end position="273"/>
    </location>
</feature>
<dbReference type="InterPro" id="IPR001789">
    <property type="entry name" value="Sig_transdc_resp-reg_receiver"/>
</dbReference>
<keyword evidence="3 12" id="KW-0597">Phosphoprotein</keyword>
<dbReference type="Proteomes" id="UP000026960">
    <property type="component" value="Chromosome 6"/>
</dbReference>
<dbReference type="PROSITE" id="PS51294">
    <property type="entry name" value="HTH_MYB"/>
    <property type="match status" value="1"/>
</dbReference>
<evidence type="ECO:0000256" key="5">
    <source>
        <dbReference type="ARBA" id="ARBA00023012"/>
    </source>
</evidence>
<keyword evidence="9 11" id="KW-0804">Transcription</keyword>
<comment type="similarity">
    <text evidence="2">Belongs to the ARR family. Type-B subfamily.</text>
</comment>
<dbReference type="InterPro" id="IPR001005">
    <property type="entry name" value="SANT/Myb"/>
</dbReference>
<keyword evidence="6 11" id="KW-0805">Transcription regulation</keyword>
<evidence type="ECO:0000256" key="13">
    <source>
        <dbReference type="SAM" id="MobiDB-lite"/>
    </source>
</evidence>
<comment type="subcellular location">
    <subcellularLocation>
        <location evidence="1 11">Nucleus</location>
    </subcellularLocation>
</comment>
<feature type="compositionally biased region" description="Polar residues" evidence="13">
    <location>
        <begin position="176"/>
        <end position="185"/>
    </location>
</feature>
<reference evidence="16" key="2">
    <citation type="submission" date="2015-03" db="UniProtKB">
        <authorList>
            <consortium name="EnsemblPlants"/>
        </authorList>
    </citation>
    <scope>IDENTIFICATION</scope>
</reference>
<proteinExistence type="inferred from homology"/>
<keyword evidence="8 11" id="KW-0010">Activator</keyword>
<dbReference type="PANTHER" id="PTHR43874:SF135">
    <property type="entry name" value="TWO-COMPONENT RESPONSE REGULATOR ORR22"/>
    <property type="match status" value="1"/>
</dbReference>
<dbReference type="InterPro" id="IPR045279">
    <property type="entry name" value="ARR-like"/>
</dbReference>
<evidence type="ECO:0000256" key="8">
    <source>
        <dbReference type="ARBA" id="ARBA00023159"/>
    </source>
</evidence>
<keyword evidence="7 11" id="KW-0238">DNA-binding</keyword>
<dbReference type="STRING" id="65489.A0A0D3GDJ1"/>
<evidence type="ECO:0000259" key="14">
    <source>
        <dbReference type="PROSITE" id="PS50110"/>
    </source>
</evidence>
<dbReference type="SUPFAM" id="SSF46689">
    <property type="entry name" value="Homeodomain-like"/>
    <property type="match status" value="1"/>
</dbReference>
<dbReference type="PaxDb" id="65489-OBART06G05360.1"/>
<dbReference type="PANTHER" id="PTHR43874">
    <property type="entry name" value="TWO-COMPONENT RESPONSE REGULATOR"/>
    <property type="match status" value="1"/>
</dbReference>
<evidence type="ECO:0000256" key="2">
    <source>
        <dbReference type="ARBA" id="ARBA00006015"/>
    </source>
</evidence>
<dbReference type="HOGENOM" id="CLU_024359_0_0_1"/>
<feature type="compositionally biased region" description="Acidic residues" evidence="13">
    <location>
        <begin position="195"/>
        <end position="211"/>
    </location>
</feature>
<evidence type="ECO:0000256" key="12">
    <source>
        <dbReference type="PROSITE-ProRule" id="PRU00169"/>
    </source>
</evidence>
<comment type="function">
    <text evidence="11">Transcriptional activator that binds specific DNA sequence.</text>
</comment>
<evidence type="ECO:0000256" key="4">
    <source>
        <dbReference type="ARBA" id="ARBA00022864"/>
    </source>
</evidence>